<accession>A0A6J5PW59</accession>
<dbReference type="InterPro" id="IPR055245">
    <property type="entry name" value="HTH_proteobacteria"/>
</dbReference>
<dbReference type="Pfam" id="PF14090">
    <property type="entry name" value="HTH_39"/>
    <property type="match status" value="1"/>
</dbReference>
<evidence type="ECO:0000313" key="4">
    <source>
        <dbReference type="EMBL" id="CAB4178900.1"/>
    </source>
</evidence>
<name>A0A6J5PW59_9CAUD</name>
<protein>
    <submittedName>
        <fullName evidence="3">Helix-turn-helix domain containing protein</fullName>
    </submittedName>
</protein>
<dbReference type="EMBL" id="LR797488">
    <property type="protein sequence ID" value="CAB4219870.1"/>
    <property type="molecule type" value="Genomic_DNA"/>
</dbReference>
<evidence type="ECO:0000259" key="1">
    <source>
        <dbReference type="Pfam" id="PF14090"/>
    </source>
</evidence>
<feature type="domain" description="Winged helix-turn-helix" evidence="1">
    <location>
        <begin position="2"/>
        <end position="69"/>
    </location>
</feature>
<dbReference type="EMBL" id="LR796971">
    <property type="protein sequence ID" value="CAB4178900.1"/>
    <property type="molecule type" value="Genomic_DNA"/>
</dbReference>
<reference evidence="3" key="1">
    <citation type="submission" date="2020-05" db="EMBL/GenBank/DDBJ databases">
        <authorList>
            <person name="Chiriac C."/>
            <person name="Salcher M."/>
            <person name="Ghai R."/>
            <person name="Kavagutti S V."/>
        </authorList>
    </citation>
    <scope>NUCLEOTIDE SEQUENCE</scope>
</reference>
<dbReference type="EMBL" id="LR796780">
    <property type="protein sequence ID" value="CAB4166192.1"/>
    <property type="molecule type" value="Genomic_DNA"/>
</dbReference>
<dbReference type="EMBL" id="LR796896">
    <property type="protein sequence ID" value="CAB4173288.1"/>
    <property type="molecule type" value="Genomic_DNA"/>
</dbReference>
<evidence type="ECO:0000313" key="5">
    <source>
        <dbReference type="EMBL" id="CAB4219870.1"/>
    </source>
</evidence>
<sequence>MTQNQMILKHLKTKGGITTMKAFTELGITRLASRIVEIRHAGNNILDSWISVKNRDGNQVRVKRYTLAKGGK</sequence>
<evidence type="ECO:0000313" key="3">
    <source>
        <dbReference type="EMBL" id="CAB4173288.1"/>
    </source>
</evidence>
<evidence type="ECO:0000313" key="2">
    <source>
        <dbReference type="EMBL" id="CAB4166192.1"/>
    </source>
</evidence>
<proteinExistence type="predicted"/>
<gene>
    <name evidence="4" type="ORF">UFOVP1025_13</name>
    <name evidence="5" type="ORF">UFOVP1628_16</name>
    <name evidence="2" type="ORF">UFOVP852_21</name>
    <name evidence="3" type="ORF">UFOVP948_44</name>
</gene>
<organism evidence="3">
    <name type="scientific">uncultured Caudovirales phage</name>
    <dbReference type="NCBI Taxonomy" id="2100421"/>
    <lineage>
        <taxon>Viruses</taxon>
        <taxon>Duplodnaviria</taxon>
        <taxon>Heunggongvirae</taxon>
        <taxon>Uroviricota</taxon>
        <taxon>Caudoviricetes</taxon>
        <taxon>Peduoviridae</taxon>
        <taxon>Maltschvirus</taxon>
        <taxon>Maltschvirus maltsch</taxon>
    </lineage>
</organism>